<evidence type="ECO:0000313" key="2">
    <source>
        <dbReference type="Proteomes" id="UP000050852"/>
    </source>
</evidence>
<dbReference type="EMBL" id="JYLN01000016">
    <property type="protein sequence ID" value="KRP68674.1"/>
    <property type="molecule type" value="Genomic_DNA"/>
</dbReference>
<dbReference type="AlphaFoldDB" id="A0A0R3A6D3"/>
<evidence type="ECO:0000313" key="1">
    <source>
        <dbReference type="EMBL" id="KRP68674.1"/>
    </source>
</evidence>
<reference evidence="1 2" key="1">
    <citation type="submission" date="2015-02" db="EMBL/GenBank/DDBJ databases">
        <title>Two Pseudomonas sp. nov., isolated from raw milk.</title>
        <authorList>
            <person name="Wenning M."/>
            <person name="von Neubeck M."/>
            <person name="Huptas C."/>
            <person name="Scherer S."/>
        </authorList>
    </citation>
    <scope>NUCLEOTIDE SEQUENCE [LARGE SCALE GENOMIC DNA]</scope>
    <source>
        <strain evidence="1 2">DSM 29164</strain>
    </source>
</reference>
<dbReference type="Proteomes" id="UP000050852">
    <property type="component" value="Unassembled WGS sequence"/>
</dbReference>
<protein>
    <submittedName>
        <fullName evidence="1">Uncharacterized protein</fullName>
    </submittedName>
</protein>
<gene>
    <name evidence="1" type="ORF">TX23_25475</name>
</gene>
<accession>A0A0R3A6D3</accession>
<organism evidence="1 2">
    <name type="scientific">Pseudomonas paralactis</name>
    <dbReference type="NCBI Taxonomy" id="1615673"/>
    <lineage>
        <taxon>Bacteria</taxon>
        <taxon>Pseudomonadati</taxon>
        <taxon>Pseudomonadota</taxon>
        <taxon>Gammaproteobacteria</taxon>
        <taxon>Pseudomonadales</taxon>
        <taxon>Pseudomonadaceae</taxon>
        <taxon>Pseudomonas</taxon>
    </lineage>
</organism>
<proteinExistence type="predicted"/>
<dbReference type="OrthoDB" id="6938617at2"/>
<name>A0A0R3A6D3_9PSED</name>
<comment type="caution">
    <text evidence="1">The sequence shown here is derived from an EMBL/GenBank/DDBJ whole genome shotgun (WGS) entry which is preliminary data.</text>
</comment>
<sequence length="59" mass="6557">MGVFGGSRKVCSFFSATPEERYDFRCLVADHLAQRGLVSKVEWRELSEEAAAAYADELG</sequence>